<evidence type="ECO:0000313" key="4">
    <source>
        <dbReference type="Proteomes" id="UP000186004"/>
    </source>
</evidence>
<dbReference type="OrthoDB" id="9813321at2"/>
<dbReference type="PANTHER" id="PTHR34404">
    <property type="entry name" value="REGULATORY PROTEIN, FMDB FAMILY"/>
    <property type="match status" value="1"/>
</dbReference>
<evidence type="ECO:0000313" key="3">
    <source>
        <dbReference type="EMBL" id="SIR17887.1"/>
    </source>
</evidence>
<dbReference type="NCBIfam" id="TIGR02605">
    <property type="entry name" value="CxxC_CxxC_SSSS"/>
    <property type="match status" value="1"/>
</dbReference>
<evidence type="ECO:0000259" key="2">
    <source>
        <dbReference type="SMART" id="SM00834"/>
    </source>
</evidence>
<protein>
    <submittedName>
        <fullName evidence="3">Putative regulatory protein, FmdB family</fullName>
    </submittedName>
</protein>
<name>A0A1N6YTJ6_9ACTN</name>
<feature type="compositionally biased region" description="Low complexity" evidence="1">
    <location>
        <begin position="59"/>
        <end position="126"/>
    </location>
</feature>
<dbReference type="EMBL" id="FTNF01000007">
    <property type="protein sequence ID" value="SIR17887.1"/>
    <property type="molecule type" value="Genomic_DNA"/>
</dbReference>
<proteinExistence type="predicted"/>
<dbReference type="InterPro" id="IPR013429">
    <property type="entry name" value="Regulatory_FmdB_Zinc_ribbon"/>
</dbReference>
<dbReference type="Pfam" id="PF09723">
    <property type="entry name" value="Zn_ribbon_8"/>
    <property type="match status" value="1"/>
</dbReference>
<evidence type="ECO:0000256" key="1">
    <source>
        <dbReference type="SAM" id="MobiDB-lite"/>
    </source>
</evidence>
<gene>
    <name evidence="3" type="ORF">SAMN05444858_10720</name>
</gene>
<sequence length="126" mass="12302">MPTYQYACTACGHQLEAVQSFSDAPLTECPECAGRLRKVFNSVGIVFKGSGFYRTDSRSSGSDTVSASSDSGKSTKSDSSSSTSSSTTSSGSSGSSANGSSASGSSSNGSSSASKAPAASGSSASS</sequence>
<keyword evidence="4" id="KW-1185">Reference proteome</keyword>
<feature type="region of interest" description="Disordered" evidence="1">
    <location>
        <begin position="51"/>
        <end position="126"/>
    </location>
</feature>
<dbReference type="AlphaFoldDB" id="A0A1N6YTJ6"/>
<feature type="domain" description="Putative regulatory protein FmdB zinc ribbon" evidence="2">
    <location>
        <begin position="1"/>
        <end position="41"/>
    </location>
</feature>
<dbReference type="SMART" id="SM00834">
    <property type="entry name" value="CxxC_CXXC_SSSS"/>
    <property type="match status" value="1"/>
</dbReference>
<dbReference type="PANTHER" id="PTHR34404:SF2">
    <property type="entry name" value="CONSERVED SERINE RICH PROTEIN"/>
    <property type="match status" value="1"/>
</dbReference>
<dbReference type="Proteomes" id="UP000186004">
    <property type="component" value="Unassembled WGS sequence"/>
</dbReference>
<accession>A0A1N6YTJ6</accession>
<reference evidence="3 4" key="1">
    <citation type="submission" date="2017-01" db="EMBL/GenBank/DDBJ databases">
        <authorList>
            <person name="Mah S.A."/>
            <person name="Swanson W.J."/>
            <person name="Moy G.W."/>
            <person name="Vacquier V.D."/>
        </authorList>
    </citation>
    <scope>NUCLEOTIDE SEQUENCE [LARGE SCALE GENOMIC DNA]</scope>
    <source>
        <strain evidence="3 4">DSM 45758</strain>
    </source>
</reference>
<organism evidence="3 4">
    <name type="scientific">Micromonospora avicenniae</name>
    <dbReference type="NCBI Taxonomy" id="1198245"/>
    <lineage>
        <taxon>Bacteria</taxon>
        <taxon>Bacillati</taxon>
        <taxon>Actinomycetota</taxon>
        <taxon>Actinomycetes</taxon>
        <taxon>Micromonosporales</taxon>
        <taxon>Micromonosporaceae</taxon>
        <taxon>Micromonospora</taxon>
    </lineage>
</organism>
<dbReference type="STRING" id="1198245.SAMN05444858_10720"/>